<name>A0ABS8WRE9_DATST</name>
<evidence type="ECO:0000313" key="2">
    <source>
        <dbReference type="Proteomes" id="UP000823775"/>
    </source>
</evidence>
<dbReference type="Proteomes" id="UP000823775">
    <property type="component" value="Unassembled WGS sequence"/>
</dbReference>
<organism evidence="1 2">
    <name type="scientific">Datura stramonium</name>
    <name type="common">Jimsonweed</name>
    <name type="synonym">Common thornapple</name>
    <dbReference type="NCBI Taxonomy" id="4076"/>
    <lineage>
        <taxon>Eukaryota</taxon>
        <taxon>Viridiplantae</taxon>
        <taxon>Streptophyta</taxon>
        <taxon>Embryophyta</taxon>
        <taxon>Tracheophyta</taxon>
        <taxon>Spermatophyta</taxon>
        <taxon>Magnoliopsida</taxon>
        <taxon>eudicotyledons</taxon>
        <taxon>Gunneridae</taxon>
        <taxon>Pentapetalae</taxon>
        <taxon>asterids</taxon>
        <taxon>lamiids</taxon>
        <taxon>Solanales</taxon>
        <taxon>Solanaceae</taxon>
        <taxon>Solanoideae</taxon>
        <taxon>Datureae</taxon>
        <taxon>Datura</taxon>
    </lineage>
</organism>
<sequence length="121" mass="13472">RHVKERPINNAKIRGFSGHRVQLLRLVTCQGKGWLVTVKDFFGSIHSGASKAIFGDVQPTQVSARAVKHIFLATSRNTKLIACLSRHVRGACRRACASFETKMTLGNGYLGSHIDEERRKL</sequence>
<feature type="non-terminal residue" evidence="1">
    <location>
        <position position="1"/>
    </location>
</feature>
<evidence type="ECO:0000313" key="1">
    <source>
        <dbReference type="EMBL" id="MCE3215500.1"/>
    </source>
</evidence>
<gene>
    <name evidence="1" type="ORF">HAX54_002598</name>
</gene>
<proteinExistence type="predicted"/>
<comment type="caution">
    <text evidence="1">The sequence shown here is derived from an EMBL/GenBank/DDBJ whole genome shotgun (WGS) entry which is preliminary data.</text>
</comment>
<reference evidence="1 2" key="1">
    <citation type="journal article" date="2021" name="BMC Genomics">
        <title>Datura genome reveals duplications of psychoactive alkaloid biosynthetic genes and high mutation rate following tissue culture.</title>
        <authorList>
            <person name="Rajewski A."/>
            <person name="Carter-House D."/>
            <person name="Stajich J."/>
            <person name="Litt A."/>
        </authorList>
    </citation>
    <scope>NUCLEOTIDE SEQUENCE [LARGE SCALE GENOMIC DNA]</scope>
    <source>
        <strain evidence="1">AR-01</strain>
    </source>
</reference>
<keyword evidence="2" id="KW-1185">Reference proteome</keyword>
<dbReference type="EMBL" id="JACEIK010011166">
    <property type="protein sequence ID" value="MCE3215500.1"/>
    <property type="molecule type" value="Genomic_DNA"/>
</dbReference>
<accession>A0ABS8WRE9</accession>
<protein>
    <submittedName>
        <fullName evidence="1">Uncharacterized protein</fullName>
    </submittedName>
</protein>